<dbReference type="AlphaFoldDB" id="A0A1I5V1C8"/>
<dbReference type="InterPro" id="IPR051054">
    <property type="entry name" value="SorC_transcr_regulators"/>
</dbReference>
<proteinExistence type="inferred from homology"/>
<dbReference type="SUPFAM" id="SSF46785">
    <property type="entry name" value="Winged helix' DNA-binding domain"/>
    <property type="match status" value="1"/>
</dbReference>
<evidence type="ECO:0000313" key="7">
    <source>
        <dbReference type="EMBL" id="SFQ01295.1"/>
    </source>
</evidence>
<dbReference type="GO" id="GO:0030246">
    <property type="term" value="F:carbohydrate binding"/>
    <property type="evidence" value="ECO:0007669"/>
    <property type="project" value="InterPro"/>
</dbReference>
<protein>
    <submittedName>
        <fullName evidence="7">Central glycolytic genes regulator</fullName>
    </submittedName>
</protein>
<gene>
    <name evidence="7" type="ORF">SAMN05444406_10951</name>
</gene>
<evidence type="ECO:0000259" key="5">
    <source>
        <dbReference type="Pfam" id="PF04198"/>
    </source>
</evidence>
<organism evidence="7 8">
    <name type="scientific">Caldicoprobacter faecalis</name>
    <dbReference type="NCBI Taxonomy" id="937334"/>
    <lineage>
        <taxon>Bacteria</taxon>
        <taxon>Bacillati</taxon>
        <taxon>Bacillota</taxon>
        <taxon>Clostridia</taxon>
        <taxon>Caldicoprobacterales</taxon>
        <taxon>Caldicoprobacteraceae</taxon>
        <taxon>Caldicoprobacter</taxon>
    </lineage>
</organism>
<evidence type="ECO:0000313" key="8">
    <source>
        <dbReference type="Proteomes" id="UP000198577"/>
    </source>
</evidence>
<sequence length="345" mass="38476">MSQPHILLKKIVPELIEVYEKRYTILRSIYNFQPIGRRTLASRLGLGERVVRNETEFLKNAGFLDIGPSGMRVTPEGELLLEGLKDFTHELKGLNELEDRLQEIFDLERAIVVPGDVDEDPLVLKDIGKAAARFLESIITRGNIIAVTGGSTVGAVANALSPINDNTDIVVLPARGGMGRNVEHQSNVIASIFAKKLGGQYRLLHIPDQLRAESMETLLNEPDIKSVIDNLKNADILIYGIGRAQDMMQRRNFTPQQQRDLERRGAVAEAFGYFFNAKGEIVYACNSIWLKMDNLKRIPKVIAVAGGRQKAQAIMAVFKHWRKGILVTDEGAAREIIRLAELDVN</sequence>
<evidence type="ECO:0000256" key="2">
    <source>
        <dbReference type="ARBA" id="ARBA00023015"/>
    </source>
</evidence>
<dbReference type="Gene3D" id="1.10.10.10">
    <property type="entry name" value="Winged helix-like DNA-binding domain superfamily/Winged helix DNA-binding domain"/>
    <property type="match status" value="1"/>
</dbReference>
<dbReference type="Pfam" id="PF21715">
    <property type="entry name" value="CggR_N"/>
    <property type="match status" value="1"/>
</dbReference>
<dbReference type="GO" id="GO:0003677">
    <property type="term" value="F:DNA binding"/>
    <property type="evidence" value="ECO:0007669"/>
    <property type="project" value="UniProtKB-KW"/>
</dbReference>
<dbReference type="PANTHER" id="PTHR34294:SF5">
    <property type="entry name" value="CENTRAL GLYCOLYTIC GENES REGULATOR"/>
    <property type="match status" value="1"/>
</dbReference>
<feature type="domain" description="Sugar-binding" evidence="5">
    <location>
        <begin position="90"/>
        <end position="337"/>
    </location>
</feature>
<evidence type="ECO:0000256" key="4">
    <source>
        <dbReference type="ARBA" id="ARBA00023163"/>
    </source>
</evidence>
<dbReference type="EMBL" id="FOXR01000009">
    <property type="protein sequence ID" value="SFQ01295.1"/>
    <property type="molecule type" value="Genomic_DNA"/>
</dbReference>
<evidence type="ECO:0000259" key="6">
    <source>
        <dbReference type="Pfam" id="PF21715"/>
    </source>
</evidence>
<evidence type="ECO:0000256" key="1">
    <source>
        <dbReference type="ARBA" id="ARBA00010466"/>
    </source>
</evidence>
<accession>A0A1I5V1C8</accession>
<reference evidence="7 8" key="1">
    <citation type="submission" date="2016-10" db="EMBL/GenBank/DDBJ databases">
        <authorList>
            <person name="de Groot N.N."/>
        </authorList>
    </citation>
    <scope>NUCLEOTIDE SEQUENCE [LARGE SCALE GENOMIC DNA]</scope>
    <source>
        <strain evidence="7 8">DSM 20678</strain>
    </source>
</reference>
<name>A0A1I5V1C8_9FIRM</name>
<dbReference type="RefSeq" id="WP_092282220.1">
    <property type="nucleotide sequence ID" value="NZ_FOXR01000009.1"/>
</dbReference>
<dbReference type="Pfam" id="PF04198">
    <property type="entry name" value="Sugar-bind"/>
    <property type="match status" value="1"/>
</dbReference>
<dbReference type="InterPro" id="IPR048715">
    <property type="entry name" value="CggR_N"/>
</dbReference>
<dbReference type="PANTHER" id="PTHR34294">
    <property type="entry name" value="TRANSCRIPTIONAL REGULATOR-RELATED"/>
    <property type="match status" value="1"/>
</dbReference>
<dbReference type="Gene3D" id="3.40.50.1360">
    <property type="match status" value="1"/>
</dbReference>
<dbReference type="SUPFAM" id="SSF100950">
    <property type="entry name" value="NagB/RpiA/CoA transferase-like"/>
    <property type="match status" value="1"/>
</dbReference>
<evidence type="ECO:0000256" key="3">
    <source>
        <dbReference type="ARBA" id="ARBA00023125"/>
    </source>
</evidence>
<feature type="domain" description="CggR N-terminal DNA binding" evidence="6">
    <location>
        <begin position="18"/>
        <end position="87"/>
    </location>
</feature>
<keyword evidence="8" id="KW-1185">Reference proteome</keyword>
<dbReference type="InterPro" id="IPR036388">
    <property type="entry name" value="WH-like_DNA-bd_sf"/>
</dbReference>
<comment type="similarity">
    <text evidence="1">Belongs to the SorC transcriptional regulatory family.</text>
</comment>
<dbReference type="STRING" id="937334.SAMN05444406_10951"/>
<keyword evidence="2" id="KW-0805">Transcription regulation</keyword>
<dbReference type="Proteomes" id="UP000198577">
    <property type="component" value="Unassembled WGS sequence"/>
</dbReference>
<keyword evidence="3" id="KW-0238">DNA-binding</keyword>
<dbReference type="OrthoDB" id="9793820at2"/>
<dbReference type="InterPro" id="IPR007324">
    <property type="entry name" value="Sugar-bd_dom_put"/>
</dbReference>
<keyword evidence="4" id="KW-0804">Transcription</keyword>
<dbReference type="InterPro" id="IPR036390">
    <property type="entry name" value="WH_DNA-bd_sf"/>
</dbReference>
<dbReference type="InterPro" id="IPR037171">
    <property type="entry name" value="NagB/RpiA_transferase-like"/>
</dbReference>